<feature type="compositionally biased region" description="Basic residues" evidence="1">
    <location>
        <begin position="1"/>
        <end position="10"/>
    </location>
</feature>
<dbReference type="AlphaFoldDB" id="A0A7S1FVN5"/>
<organism evidence="2">
    <name type="scientific">Corethron hystrix</name>
    <dbReference type="NCBI Taxonomy" id="216773"/>
    <lineage>
        <taxon>Eukaryota</taxon>
        <taxon>Sar</taxon>
        <taxon>Stramenopiles</taxon>
        <taxon>Ochrophyta</taxon>
        <taxon>Bacillariophyta</taxon>
        <taxon>Coscinodiscophyceae</taxon>
        <taxon>Corethrophycidae</taxon>
        <taxon>Corethrales</taxon>
        <taxon>Corethraceae</taxon>
        <taxon>Corethron</taxon>
    </lineage>
</organism>
<sequence length="839" mass="91019">MGFFKKKNKGKNAETSFGSSDKNKSSSPQSADSTAQTDSKSSSSSSPEHGKRRGFSRGKPKSPKLKSNSTLSSRSTDSPPSATPVSSASFSPEKSVGSGPKSDVLSQYPPTMEMVPDFIINLGADTSSEEANSALRALFSLSEGDNRHNREELVVAADGHLVPSLLSFLRRSTRGSPGQYLALLVLNNVSIPVENKRVIAIEYRAAHILSRLLCEDPSCHLMAIILVNLTFADADLRRELVSPGPIELVDALAYALRIAAASPEDSATHNIIPVDLSDEEFSPKSLLIKALDASVASSPPSAAANDGAHQISFDPAVQVFPETARWCLCALKNLTRPSRDTYAASAIIESGIVPLIFRAITVETLMVPSGSGEQAGDHNAQMGMDASIIPVTLVNDPKNWDANSLQDAALSTVLNMSMVPAARSYLRQENAIQILSLIADQINNRDDNVIDPDGKAIRNLQCLKSRMALSFLIGGEGYYGQPRSSYRHPDETTILIMASEANMLLELLGDVLHQRGKEGAGGYSAATFTAKGILYSIRCMLTSNSNQNTFAITSGTRLNILLLKAIAHHAFLNLPTADTDVAEHACFSLYLLSSFGFKNPFLPKVFNQDQLLEKVLISYLNSESITPAGKHAAEQILLRVPYLLFEDDPESMTTSSDLTYEFENKMKEVAMQIFVGEAPSICGGAKPLDMIFSRPILRSRIPKKNADSPWDNNSSIKAFPSALHAVQDISFGSKKVQHMDPIDDILIANNIACSANGEKTESYNFMWSWEDAAQSIHKNLERKPTAVKEIFSKVKPSFRSDDTDEPFSLFGFKCGGGPKHMFACDRGGTGAPEPMTRQD</sequence>
<evidence type="ECO:0000256" key="1">
    <source>
        <dbReference type="SAM" id="MobiDB-lite"/>
    </source>
</evidence>
<dbReference type="EMBL" id="HBFR01025650">
    <property type="protein sequence ID" value="CAD8891230.1"/>
    <property type="molecule type" value="Transcribed_RNA"/>
</dbReference>
<protein>
    <recommendedName>
        <fullName evidence="3">Protein HGH1 homolog</fullName>
    </recommendedName>
</protein>
<feature type="compositionally biased region" description="Low complexity" evidence="1">
    <location>
        <begin position="67"/>
        <end position="92"/>
    </location>
</feature>
<gene>
    <name evidence="2" type="ORF">CHYS00102_LOCUS18436</name>
</gene>
<name>A0A7S1FVN5_9STRA</name>
<dbReference type="InterPro" id="IPR016024">
    <property type="entry name" value="ARM-type_fold"/>
</dbReference>
<proteinExistence type="predicted"/>
<dbReference type="SUPFAM" id="SSF48371">
    <property type="entry name" value="ARM repeat"/>
    <property type="match status" value="1"/>
</dbReference>
<feature type="compositionally biased region" description="Basic residues" evidence="1">
    <location>
        <begin position="50"/>
        <end position="64"/>
    </location>
</feature>
<reference evidence="2" key="1">
    <citation type="submission" date="2021-01" db="EMBL/GenBank/DDBJ databases">
        <authorList>
            <person name="Corre E."/>
            <person name="Pelletier E."/>
            <person name="Niang G."/>
            <person name="Scheremetjew M."/>
            <person name="Finn R."/>
            <person name="Kale V."/>
            <person name="Holt S."/>
            <person name="Cochrane G."/>
            <person name="Meng A."/>
            <person name="Brown T."/>
            <person name="Cohen L."/>
        </authorList>
    </citation>
    <scope>NUCLEOTIDE SEQUENCE</scope>
    <source>
        <strain evidence="2">308</strain>
    </source>
</reference>
<feature type="compositionally biased region" description="Low complexity" evidence="1">
    <location>
        <begin position="16"/>
        <end position="46"/>
    </location>
</feature>
<accession>A0A7S1FVN5</accession>
<feature type="region of interest" description="Disordered" evidence="1">
    <location>
        <begin position="1"/>
        <end position="109"/>
    </location>
</feature>
<dbReference type="InterPro" id="IPR011989">
    <property type="entry name" value="ARM-like"/>
</dbReference>
<evidence type="ECO:0008006" key="3">
    <source>
        <dbReference type="Google" id="ProtNLM"/>
    </source>
</evidence>
<dbReference type="Gene3D" id="1.25.10.10">
    <property type="entry name" value="Leucine-rich Repeat Variant"/>
    <property type="match status" value="1"/>
</dbReference>
<evidence type="ECO:0000313" key="2">
    <source>
        <dbReference type="EMBL" id="CAD8891230.1"/>
    </source>
</evidence>